<accession>A0A811R2S1</accession>
<dbReference type="EMBL" id="CAJGYO010000012">
    <property type="protein sequence ID" value="CAD6264099.1"/>
    <property type="molecule type" value="Genomic_DNA"/>
</dbReference>
<keyword evidence="2" id="KW-1185">Reference proteome</keyword>
<comment type="caution">
    <text evidence="1">The sequence shown here is derived from an EMBL/GenBank/DDBJ whole genome shotgun (WGS) entry which is preliminary data.</text>
</comment>
<gene>
    <name evidence="1" type="ORF">NCGR_LOCUS47404</name>
</gene>
<evidence type="ECO:0000313" key="1">
    <source>
        <dbReference type="EMBL" id="CAD6264099.1"/>
    </source>
</evidence>
<dbReference type="Proteomes" id="UP000604825">
    <property type="component" value="Unassembled WGS sequence"/>
</dbReference>
<proteinExistence type="predicted"/>
<dbReference type="OrthoDB" id="28748at2759"/>
<sequence length="455" mass="50106">MVCYGPFPAAAGDGGGCLPLPIVAAEGALAVLDGAIATAAFVQLARIHRHNQLQGWTRQKAINSGVHQIQKVSIDEPRHPANSSRSIPAQANVGLTSQGDRLIPPPNTCSRRYFRCLSPRHLVRNCLSKIGCLFCHNYGHKAKLCAKRREAFNLKWVQRTSKPFLIVVPSNTVAEPVIQWAPRPNAPCDILLPTVPIPIEHVPSTPLPSELQAPEPRDPVVPGEAQHMAQIVDHVMDDLDDFSASHRILQVGPRAERVMELEHRQFRGTVFGQNQGILVLPAAVNSPEVQSDNQRDRDQRVITTNFLVDGLRQLLNNQRAVGPSRLCGSITTPSFLFQIDLSALSINSLQIAINVTSQSSILPQNMNAGPLQITQISENCQPVSNSSAEHARAGPITKVYFRRRAKTKRQVSIEQPTQVRVFPAIPKDFVLKDQQLSFDNMEIVPWKPTRAALAL</sequence>
<protein>
    <submittedName>
        <fullName evidence="1">Uncharacterized protein</fullName>
    </submittedName>
</protein>
<organism evidence="1 2">
    <name type="scientific">Miscanthus lutarioriparius</name>
    <dbReference type="NCBI Taxonomy" id="422564"/>
    <lineage>
        <taxon>Eukaryota</taxon>
        <taxon>Viridiplantae</taxon>
        <taxon>Streptophyta</taxon>
        <taxon>Embryophyta</taxon>
        <taxon>Tracheophyta</taxon>
        <taxon>Spermatophyta</taxon>
        <taxon>Magnoliopsida</taxon>
        <taxon>Liliopsida</taxon>
        <taxon>Poales</taxon>
        <taxon>Poaceae</taxon>
        <taxon>PACMAD clade</taxon>
        <taxon>Panicoideae</taxon>
        <taxon>Andropogonodae</taxon>
        <taxon>Andropogoneae</taxon>
        <taxon>Saccharinae</taxon>
        <taxon>Miscanthus</taxon>
    </lineage>
</organism>
<evidence type="ECO:0000313" key="2">
    <source>
        <dbReference type="Proteomes" id="UP000604825"/>
    </source>
</evidence>
<dbReference type="AlphaFoldDB" id="A0A811R2S1"/>
<reference evidence="1" key="1">
    <citation type="submission" date="2020-10" db="EMBL/GenBank/DDBJ databases">
        <authorList>
            <person name="Han B."/>
            <person name="Lu T."/>
            <person name="Zhao Q."/>
            <person name="Huang X."/>
            <person name="Zhao Y."/>
        </authorList>
    </citation>
    <scope>NUCLEOTIDE SEQUENCE</scope>
</reference>
<name>A0A811R2S1_9POAL</name>